<feature type="region of interest" description="Disordered" evidence="1">
    <location>
        <begin position="1"/>
        <end position="22"/>
    </location>
</feature>
<feature type="region of interest" description="Disordered" evidence="1">
    <location>
        <begin position="55"/>
        <end position="80"/>
    </location>
</feature>
<dbReference type="AlphaFoldDB" id="A0A369K7V8"/>
<comment type="caution">
    <text evidence="2">The sequence shown here is derived from an EMBL/GenBank/DDBJ whole genome shotgun (WGS) entry which is preliminary data.</text>
</comment>
<feature type="compositionally biased region" description="Polar residues" evidence="1">
    <location>
        <begin position="1"/>
        <end position="11"/>
    </location>
</feature>
<evidence type="ECO:0000256" key="1">
    <source>
        <dbReference type="SAM" id="MobiDB-lite"/>
    </source>
</evidence>
<protein>
    <submittedName>
        <fullName evidence="2">Uncharacterized protein</fullName>
    </submittedName>
</protein>
<proteinExistence type="predicted"/>
<organism evidence="2 3">
    <name type="scientific">Hypsizygus marmoreus</name>
    <name type="common">White beech mushroom</name>
    <name type="synonym">Agaricus marmoreus</name>
    <dbReference type="NCBI Taxonomy" id="39966"/>
    <lineage>
        <taxon>Eukaryota</taxon>
        <taxon>Fungi</taxon>
        <taxon>Dikarya</taxon>
        <taxon>Basidiomycota</taxon>
        <taxon>Agaricomycotina</taxon>
        <taxon>Agaricomycetes</taxon>
        <taxon>Agaricomycetidae</taxon>
        <taxon>Agaricales</taxon>
        <taxon>Tricholomatineae</taxon>
        <taxon>Lyophyllaceae</taxon>
        <taxon>Hypsizygus</taxon>
    </lineage>
</organism>
<dbReference type="InParanoid" id="A0A369K7V8"/>
<dbReference type="OrthoDB" id="3121166at2759"/>
<accession>A0A369K7V8</accession>
<evidence type="ECO:0000313" key="2">
    <source>
        <dbReference type="EMBL" id="RDB29652.1"/>
    </source>
</evidence>
<gene>
    <name evidence="2" type="ORF">Hypma_014983</name>
</gene>
<dbReference type="Proteomes" id="UP000076154">
    <property type="component" value="Unassembled WGS sequence"/>
</dbReference>
<dbReference type="EMBL" id="LUEZ02000010">
    <property type="protein sequence ID" value="RDB29652.1"/>
    <property type="molecule type" value="Genomic_DNA"/>
</dbReference>
<keyword evidence="3" id="KW-1185">Reference proteome</keyword>
<evidence type="ECO:0000313" key="3">
    <source>
        <dbReference type="Proteomes" id="UP000076154"/>
    </source>
</evidence>
<name>A0A369K7V8_HYPMA</name>
<sequence>MISLGRSFQNHSKQRIGYRDPPEDFIGDYEHWDGVPFPESPTIRSTSLEHNTTILPNVSNTTESSPQELEDASPGSDWDTVHSTEVDAKCLRSLTPFQVMSSTWPVAILATGGYAQVMKIWVRDDIGISTEFQSSPVMFNKIWRGEVDGPEPIWTSQDVAWSVAARESAVRRVAHLARKPFNALMSNEMLYWAIALTLDPNRSIRPNEPSHFIWRPLTPDHDRCPVPGRRHAERTRLVVFNAARDVGIE</sequence>
<reference evidence="2" key="1">
    <citation type="submission" date="2018-04" db="EMBL/GenBank/DDBJ databases">
        <title>Whole genome sequencing of Hypsizygus marmoreus.</title>
        <authorList>
            <person name="Choi I.-G."/>
            <person name="Min B."/>
            <person name="Kim J.-G."/>
            <person name="Kim S."/>
            <person name="Oh Y.-L."/>
            <person name="Kong W.-S."/>
            <person name="Park H."/>
            <person name="Jeong J."/>
            <person name="Song E.-S."/>
        </authorList>
    </citation>
    <scope>NUCLEOTIDE SEQUENCE [LARGE SCALE GENOMIC DNA]</scope>
    <source>
        <strain evidence="2">51987-8</strain>
    </source>
</reference>
<feature type="compositionally biased region" description="Polar residues" evidence="1">
    <location>
        <begin position="55"/>
        <end position="67"/>
    </location>
</feature>